<evidence type="ECO:0000259" key="1">
    <source>
        <dbReference type="PROSITE" id="PS51034"/>
    </source>
</evidence>
<dbReference type="EMBL" id="CAJPIZ010004860">
    <property type="protein sequence ID" value="CAG2108015.1"/>
    <property type="molecule type" value="Genomic_DNA"/>
</dbReference>
<evidence type="ECO:0000313" key="3">
    <source>
        <dbReference type="Proteomes" id="UP000759131"/>
    </source>
</evidence>
<dbReference type="InterPro" id="IPR056953">
    <property type="entry name" value="CUT_N"/>
</dbReference>
<organism evidence="2">
    <name type="scientific">Medioppia subpectinata</name>
    <dbReference type="NCBI Taxonomy" id="1979941"/>
    <lineage>
        <taxon>Eukaryota</taxon>
        <taxon>Metazoa</taxon>
        <taxon>Ecdysozoa</taxon>
        <taxon>Arthropoda</taxon>
        <taxon>Chelicerata</taxon>
        <taxon>Arachnida</taxon>
        <taxon>Acari</taxon>
        <taxon>Acariformes</taxon>
        <taxon>Sarcoptiformes</taxon>
        <taxon>Oribatida</taxon>
        <taxon>Brachypylina</taxon>
        <taxon>Oppioidea</taxon>
        <taxon>Oppiidae</taxon>
        <taxon>Medioppia</taxon>
    </lineage>
</organism>
<protein>
    <recommendedName>
        <fullName evidence="1">ZP domain-containing protein</fullName>
    </recommendedName>
</protein>
<dbReference type="OrthoDB" id="10062424at2759"/>
<name>A0A7R9KRH0_9ACAR</name>
<dbReference type="Pfam" id="PF25057">
    <property type="entry name" value="CUT_N"/>
    <property type="match status" value="1"/>
</dbReference>
<dbReference type="AlphaFoldDB" id="A0A7R9KRH0"/>
<dbReference type="InterPro" id="IPR055355">
    <property type="entry name" value="ZP-C"/>
</dbReference>
<evidence type="ECO:0000313" key="2">
    <source>
        <dbReference type="EMBL" id="CAD7627585.1"/>
    </source>
</evidence>
<feature type="domain" description="ZP" evidence="1">
    <location>
        <begin position="36"/>
        <end position="284"/>
    </location>
</feature>
<dbReference type="EMBL" id="OC859435">
    <property type="protein sequence ID" value="CAD7627585.1"/>
    <property type="molecule type" value="Genomic_DNA"/>
</dbReference>
<accession>A0A7R9KRH0</accession>
<proteinExistence type="predicted"/>
<dbReference type="Proteomes" id="UP000759131">
    <property type="component" value="Unassembled WGS sequence"/>
</dbReference>
<keyword evidence="3" id="KW-1185">Reference proteome</keyword>
<dbReference type="PANTHER" id="PTHR46560">
    <property type="entry name" value="CYPHER, ISOFORM B"/>
    <property type="match status" value="1"/>
</dbReference>
<dbReference type="PROSITE" id="PS51034">
    <property type="entry name" value="ZP_2"/>
    <property type="match status" value="1"/>
</dbReference>
<gene>
    <name evidence="2" type="ORF">OSB1V03_LOCUS8011</name>
</gene>
<sequence>MMISDASREWAQETAPVWAKEPSPFGAAKITALDVICGKEHMTVRAEFSAPFQGIISSKGTYGQDSCVYIKPHSSITHATFNVKYDQCGTKPDLQGKYYENTIVIQYGTDIIEAWDEAKRLRCEWFEAYEKPATFRPAIPVADLDVIEMNFQGDEIDCWMSIQEGKGPWAREVSRIVAVGQPMTIVVAINDFKNQFDMRVKSCFAHDGVKPAIHLTDEYGCVLRPKMLSPFKKIRDSKGKATLISYAQFLAFKFPDSMDVQIQCTVEVCRHGCADACQVGGPQHSNNPSLQVSADIHHINPEQKTPEQDFRIPFKPEDEPQPIFQDIDGSNAPPMQLMPMSSEINSFSIKNNEQIHHSEETTHDSADEYQALPSNQNFEPFMDQMSPHESEVKPVYKAPDVNVYEKDQHFNQKFKIPNLSDLKISNLRPEDLNIANKLLSNHGLNKGNIDFSNLAATFAQGLQHKDIMSLIQTNNMKDLVSKFTNRIEEQPIAEALQSVNERHSTRETNQSVTQNSFVTTEQTLNPYNTESTQSTTNLFYNNVASDEELPPNPPIVSHPYNRFPFNIYNENIRNSNQFNKKIALEKPPPLVPMNGNSGAPVAQILDIPLQPGMPFLQIPANELLKHQIMSAQKPLTANSHPNHPNILKQALHHISHPFQSLHSTNQKLLNLMDKRKDSVMNPRVKGGPQSQFPFGPRSLRLRRSVDGMANEIGLKKGFQVVTSVDLAFFPNITTDSAPIYSGRRDNIVYGVCLPAAHLATDLSRLSITQ</sequence>
<dbReference type="Pfam" id="PF00100">
    <property type="entry name" value="Zona_pellucida"/>
    <property type="match status" value="1"/>
</dbReference>
<reference evidence="2" key="1">
    <citation type="submission" date="2020-11" db="EMBL/GenBank/DDBJ databases">
        <authorList>
            <person name="Tran Van P."/>
        </authorList>
    </citation>
    <scope>NUCLEOTIDE SEQUENCE</scope>
</reference>
<dbReference type="SMART" id="SM00241">
    <property type="entry name" value="ZP"/>
    <property type="match status" value="1"/>
</dbReference>
<dbReference type="InterPro" id="IPR001507">
    <property type="entry name" value="ZP_dom"/>
</dbReference>
<dbReference type="PANTHER" id="PTHR46560:SF1">
    <property type="entry name" value="MINIATURE"/>
    <property type="match status" value="1"/>
</dbReference>